<keyword evidence="10" id="KW-0255">Endonuclease</keyword>
<evidence type="ECO:0000256" key="12">
    <source>
        <dbReference type="ARBA" id="ARBA00023124"/>
    </source>
</evidence>
<feature type="compositionally biased region" description="Basic and acidic residues" evidence="18">
    <location>
        <begin position="395"/>
        <end position="409"/>
    </location>
</feature>
<evidence type="ECO:0000256" key="4">
    <source>
        <dbReference type="ARBA" id="ARBA00022679"/>
    </source>
</evidence>
<evidence type="ECO:0000256" key="9">
    <source>
        <dbReference type="ARBA" id="ARBA00022741"/>
    </source>
</evidence>
<dbReference type="GO" id="GO:0003724">
    <property type="term" value="F:RNA helicase activity"/>
    <property type="evidence" value="ECO:0007669"/>
    <property type="project" value="InterPro"/>
</dbReference>
<evidence type="ECO:0000256" key="16">
    <source>
        <dbReference type="ARBA" id="ARBA00032243"/>
    </source>
</evidence>
<evidence type="ECO:0000256" key="8">
    <source>
        <dbReference type="ARBA" id="ARBA00022723"/>
    </source>
</evidence>
<evidence type="ECO:0000256" key="6">
    <source>
        <dbReference type="ARBA" id="ARBA00022705"/>
    </source>
</evidence>
<dbReference type="InterPro" id="IPR000605">
    <property type="entry name" value="Helicase_SF3_ssDNA/RNA_vir"/>
</dbReference>
<dbReference type="GO" id="GO:0016779">
    <property type="term" value="F:nucleotidyltransferase activity"/>
    <property type="evidence" value="ECO:0007669"/>
    <property type="project" value="UniProtKB-KW"/>
</dbReference>
<evidence type="ECO:0000256" key="18">
    <source>
        <dbReference type="SAM" id="MobiDB-lite"/>
    </source>
</evidence>
<evidence type="ECO:0000256" key="15">
    <source>
        <dbReference type="ARBA" id="ARBA00030754"/>
    </source>
</evidence>
<proteinExistence type="inferred from homology"/>
<dbReference type="GO" id="GO:0003677">
    <property type="term" value="F:DNA binding"/>
    <property type="evidence" value="ECO:0007669"/>
    <property type="project" value="UniProtKB-KW"/>
</dbReference>
<evidence type="ECO:0000256" key="5">
    <source>
        <dbReference type="ARBA" id="ARBA00022695"/>
    </source>
</evidence>
<keyword evidence="13" id="KW-0238">DNA-binding</keyword>
<evidence type="ECO:0000256" key="14">
    <source>
        <dbReference type="ARBA" id="ARBA00023268"/>
    </source>
</evidence>
<comment type="similarity">
    <text evidence="3">Belongs to the nanoviruses/circoviruses replication-associated protein family.</text>
</comment>
<comment type="catalytic activity">
    <reaction evidence="17">
        <text>ATP + H2O = ADP + phosphate + H(+)</text>
        <dbReference type="Rhea" id="RHEA:13065"/>
        <dbReference type="ChEBI" id="CHEBI:15377"/>
        <dbReference type="ChEBI" id="CHEBI:15378"/>
        <dbReference type="ChEBI" id="CHEBI:30616"/>
        <dbReference type="ChEBI" id="CHEBI:43474"/>
        <dbReference type="ChEBI" id="CHEBI:456216"/>
    </reaction>
</comment>
<evidence type="ECO:0000256" key="3">
    <source>
        <dbReference type="ARBA" id="ARBA00008545"/>
    </source>
</evidence>
<dbReference type="Pfam" id="PF00910">
    <property type="entry name" value="RNA_helicase"/>
    <property type="match status" value="1"/>
</dbReference>
<dbReference type="GO" id="GO:0003723">
    <property type="term" value="F:RNA binding"/>
    <property type="evidence" value="ECO:0007669"/>
    <property type="project" value="InterPro"/>
</dbReference>
<evidence type="ECO:0000256" key="2">
    <source>
        <dbReference type="ARBA" id="ARBA00004147"/>
    </source>
</evidence>
<gene>
    <name evidence="20" type="primary">Rep</name>
</gene>
<comment type="cofactor">
    <cofactor evidence="1">
        <name>Mn(2+)</name>
        <dbReference type="ChEBI" id="CHEBI:29035"/>
    </cofactor>
</comment>
<dbReference type="InterPro" id="IPR027417">
    <property type="entry name" value="P-loop_NTPase"/>
</dbReference>
<dbReference type="GO" id="GO:0006260">
    <property type="term" value="P:DNA replication"/>
    <property type="evidence" value="ECO:0007669"/>
    <property type="project" value="UniProtKB-KW"/>
</dbReference>
<evidence type="ECO:0000259" key="19">
    <source>
        <dbReference type="PROSITE" id="PS52020"/>
    </source>
</evidence>
<keyword evidence="6" id="KW-0235">DNA replication</keyword>
<comment type="subcellular location">
    <subcellularLocation>
        <location evidence="2">Host nucleus</location>
    </subcellularLocation>
</comment>
<evidence type="ECO:0000313" key="20">
    <source>
        <dbReference type="EMBL" id="AUM61654.1"/>
    </source>
</evidence>
<evidence type="ECO:0000256" key="1">
    <source>
        <dbReference type="ARBA" id="ARBA00001936"/>
    </source>
</evidence>
<protein>
    <recommendedName>
        <fullName evidence="15">ATP-dependent helicase Rep</fullName>
    </recommendedName>
    <alternativeName>
        <fullName evidence="16">RepP</fullName>
    </alternativeName>
</protein>
<feature type="region of interest" description="Disordered" evidence="18">
    <location>
        <begin position="339"/>
        <end position="418"/>
    </location>
</feature>
<evidence type="ECO:0000256" key="13">
    <source>
        <dbReference type="ARBA" id="ARBA00023125"/>
    </source>
</evidence>
<dbReference type="Gene3D" id="3.40.1310.20">
    <property type="match status" value="1"/>
</dbReference>
<keyword evidence="9" id="KW-0547">Nucleotide-binding</keyword>
<keyword evidence="11" id="KW-0378">Hydrolase</keyword>
<reference evidence="20" key="1">
    <citation type="submission" date="2017-01" db="EMBL/GenBank/DDBJ databases">
        <title>High-throughput sequencing uncovers low homogeneity in the biogeography of single-stranded DNA viruses.</title>
        <authorList>
            <person name="Pearson V.M."/>
            <person name="Rokyta D.R."/>
        </authorList>
    </citation>
    <scope>NUCLEOTIDE SEQUENCE</scope>
</reference>
<dbReference type="GO" id="GO:0016787">
    <property type="term" value="F:hydrolase activity"/>
    <property type="evidence" value="ECO:0007669"/>
    <property type="project" value="UniProtKB-KW"/>
</dbReference>
<dbReference type="InterPro" id="IPR049912">
    <property type="entry name" value="CRESS_DNA_REP"/>
</dbReference>
<feature type="domain" description="CRESS-DNA virus Rep endonuclease" evidence="19">
    <location>
        <begin position="28"/>
        <end position="135"/>
    </location>
</feature>
<name>A0A2K9LW15_9VIRU</name>
<feature type="compositionally biased region" description="Basic and acidic residues" evidence="18">
    <location>
        <begin position="359"/>
        <end position="368"/>
    </location>
</feature>
<organism evidence="20">
    <name type="scientific">uncultured virus</name>
    <dbReference type="NCBI Taxonomy" id="340016"/>
    <lineage>
        <taxon>Viruses</taxon>
        <taxon>environmental samples</taxon>
    </lineage>
</organism>
<keyword evidence="8" id="KW-0479">Metal-binding</keyword>
<dbReference type="GO" id="GO:0046872">
    <property type="term" value="F:metal ion binding"/>
    <property type="evidence" value="ECO:0007669"/>
    <property type="project" value="UniProtKB-KW"/>
</dbReference>
<keyword evidence="14" id="KW-0511">Multifunctional enzyme</keyword>
<accession>A0A2K9LW15</accession>
<keyword evidence="5" id="KW-0548">Nucleotidyltransferase</keyword>
<evidence type="ECO:0000256" key="17">
    <source>
        <dbReference type="ARBA" id="ARBA00049360"/>
    </source>
</evidence>
<sequence length="451" mass="50988">MKINFSTQIKITIANVHPGKMSKKVKQDLQHPNWVFTFNYGKEDQPPLEAALRFVNDTIPPICDYFVAGFETAPTTGQTHVQGYIQLNKRKRLTELKKLPDAGTIHWEVAKGDEVQNREYCLKSCNDDFVEGGEAKCVNGRVQEKKRWDDAKAFAKSGELDAVCPQIYVSHYSSLRCIARDNLGCCKDEPDVTGIWIYGGSGSGKSHWARQRYGGGTDMLYLKPINKWWDGFRKDQHVNVLLEDMEPSQSVLGYHLKIWADRYSFPAEIKGSTIQIRPKRIIVTSQYHPGQIWTDTETQTAILRRFRVLKKTTKEKDPEPENLSEQELRDLIFVQPETTKTETTPLITSSSAKNVSGELELHTSESHSKTPRAVRATTSTDRVITLCDSPTSSHTQKETTNDGSGKTDPESNVPETIASTSVASLDLIETVRRFPQYREIIDLIRALEPPN</sequence>
<dbReference type="GO" id="GO:0042025">
    <property type="term" value="C:host cell nucleus"/>
    <property type="evidence" value="ECO:0007669"/>
    <property type="project" value="UniProtKB-SubCell"/>
</dbReference>
<dbReference type="GO" id="GO:0000166">
    <property type="term" value="F:nucleotide binding"/>
    <property type="evidence" value="ECO:0007669"/>
    <property type="project" value="UniProtKB-KW"/>
</dbReference>
<keyword evidence="12" id="KW-0190">Covalent protein-DNA linkage</keyword>
<feature type="compositionally biased region" description="Polar residues" evidence="18">
    <location>
        <begin position="376"/>
        <end position="394"/>
    </location>
</feature>
<dbReference type="EMBL" id="KY487790">
    <property type="protein sequence ID" value="AUM61654.1"/>
    <property type="molecule type" value="Genomic_DNA"/>
</dbReference>
<evidence type="ECO:0000256" key="10">
    <source>
        <dbReference type="ARBA" id="ARBA00022759"/>
    </source>
</evidence>
<evidence type="ECO:0000256" key="11">
    <source>
        <dbReference type="ARBA" id="ARBA00022801"/>
    </source>
</evidence>
<keyword evidence="7" id="KW-0540">Nuclease</keyword>
<evidence type="ECO:0000256" key="7">
    <source>
        <dbReference type="ARBA" id="ARBA00022722"/>
    </source>
</evidence>
<dbReference type="GO" id="GO:0004519">
    <property type="term" value="F:endonuclease activity"/>
    <property type="evidence" value="ECO:0007669"/>
    <property type="project" value="UniProtKB-KW"/>
</dbReference>
<dbReference type="Pfam" id="PF02407">
    <property type="entry name" value="Viral_Rep"/>
    <property type="match status" value="1"/>
</dbReference>
<dbReference type="SUPFAM" id="SSF52540">
    <property type="entry name" value="P-loop containing nucleoside triphosphate hydrolases"/>
    <property type="match status" value="1"/>
</dbReference>
<keyword evidence="4" id="KW-0808">Transferase</keyword>
<dbReference type="PROSITE" id="PS52020">
    <property type="entry name" value="CRESS_DNA_REP"/>
    <property type="match status" value="1"/>
</dbReference>